<dbReference type="GO" id="GO:0015979">
    <property type="term" value="P:photosynthesis"/>
    <property type="evidence" value="ECO:0007669"/>
    <property type="project" value="UniProtKB-UniRule"/>
</dbReference>
<dbReference type="PANTHER" id="PTHR34963">
    <property type="match status" value="1"/>
</dbReference>
<evidence type="ECO:0000256" key="5">
    <source>
        <dbReference type="HAMAP-Rule" id="MF_01370"/>
    </source>
</evidence>
<comment type="similarity">
    <text evidence="5 6">Belongs to the Psb28 family.</text>
</comment>
<sequence length="118" mass="13574">MASIQFIKGINEKVIPEVKLTRSRDGSTGTAIFKFNQPDIIKPGMEEKGDIQGMYMQDEEGLLMTTDVNAKFINGKPEGIQSTYIIKNPTEWDRFIRFMERYAQQNNLVFTKAQTYNN</sequence>
<dbReference type="GO" id="GO:0009523">
    <property type="term" value="C:photosystem II"/>
    <property type="evidence" value="ECO:0007669"/>
    <property type="project" value="UniProtKB-KW"/>
</dbReference>
<dbReference type="PANTHER" id="PTHR34963:SF2">
    <property type="entry name" value="PHOTOSYSTEM II REACTION CENTER PSB28 PROTEIN, CHLOROPLASTIC"/>
    <property type="match status" value="1"/>
</dbReference>
<evidence type="ECO:0000256" key="6">
    <source>
        <dbReference type="RuleBase" id="RU003509"/>
    </source>
</evidence>
<keyword evidence="7" id="KW-0934">Plastid</keyword>
<keyword evidence="3 5" id="KW-0472">Membrane</keyword>
<evidence type="ECO:0000313" key="7">
    <source>
        <dbReference type="EMBL" id="QCI04286.1"/>
    </source>
</evidence>
<gene>
    <name evidence="7" type="primary">psbW</name>
    <name evidence="5" type="synonym">psb28</name>
</gene>
<organism evidence="7">
    <name type="scientific">Anotrichium furcellatum</name>
    <dbReference type="NCBI Taxonomy" id="41999"/>
    <lineage>
        <taxon>Eukaryota</taxon>
        <taxon>Rhodophyta</taxon>
        <taxon>Florideophyceae</taxon>
        <taxon>Rhodymeniophycidae</taxon>
        <taxon>Ceramiales</taxon>
        <taxon>Ceramiaceae</taxon>
        <taxon>Anotrichium</taxon>
    </lineage>
</organism>
<keyword evidence="2 5" id="KW-0602">Photosynthesis</keyword>
<evidence type="ECO:0000256" key="2">
    <source>
        <dbReference type="ARBA" id="ARBA00022531"/>
    </source>
</evidence>
<keyword evidence="4 5" id="KW-0604">Photosystem II</keyword>
<dbReference type="Pfam" id="PF03912">
    <property type="entry name" value="Psb28"/>
    <property type="match status" value="1"/>
</dbReference>
<dbReference type="InterPro" id="IPR038676">
    <property type="entry name" value="Psb28_c1_sf"/>
</dbReference>
<accession>A0A4D6WLF7</accession>
<name>A0A4D6WLF7_9FLOR</name>
<evidence type="ECO:0000256" key="3">
    <source>
        <dbReference type="ARBA" id="ARBA00023136"/>
    </source>
</evidence>
<comment type="subcellular location">
    <subcellularLocation>
        <location evidence="5">Cellular thylakoid membrane</location>
        <topology evidence="5">Peripheral membrane protein</topology>
        <orientation evidence="5">Cytoplasmic side</orientation>
    </subcellularLocation>
    <subcellularLocation>
        <location evidence="1">Membrane</location>
        <topology evidence="1">Peripheral membrane protein</topology>
    </subcellularLocation>
</comment>
<dbReference type="GO" id="GO:0042651">
    <property type="term" value="C:thylakoid membrane"/>
    <property type="evidence" value="ECO:0007669"/>
    <property type="project" value="UniProtKB-UniRule"/>
</dbReference>
<reference evidence="7" key="1">
    <citation type="journal article" date="2019" name="Mol. Phylogenet. Evol.">
        <title>Morphological evolution and classification of the red algal order Ceramiales inferred using plastid phylogenomics.</title>
        <authorList>
            <person name="Diaz-Tapia P."/>
            <person name="Pasella M.M."/>
            <person name="Verbruggen H."/>
            <person name="Maggs C.A."/>
        </authorList>
    </citation>
    <scope>NUCLEOTIDE SEQUENCE</scope>
    <source>
        <strain evidence="7">PD2933</strain>
    </source>
</reference>
<reference evidence="7" key="2">
    <citation type="submission" date="2019-04" db="EMBL/GenBank/DDBJ databases">
        <authorList>
            <person name="Pasella M."/>
        </authorList>
    </citation>
    <scope>NUCLEOTIDE SEQUENCE</scope>
    <source>
        <strain evidence="7">PD2933</strain>
    </source>
</reference>
<geneLocation type="plastid" evidence="7"/>
<dbReference type="AlphaFoldDB" id="A0A4D6WLF7"/>
<comment type="subunit">
    <text evidence="5">Part of the photosystem II complex.</text>
</comment>
<dbReference type="EMBL" id="MK814609">
    <property type="protein sequence ID" value="QCI04286.1"/>
    <property type="molecule type" value="Genomic_DNA"/>
</dbReference>
<proteinExistence type="inferred from homology"/>
<dbReference type="HAMAP" id="MF_01370">
    <property type="entry name" value="PSII_Psb28"/>
    <property type="match status" value="1"/>
</dbReference>
<dbReference type="Gene3D" id="2.40.30.220">
    <property type="entry name" value="Photosystem II Psb28"/>
    <property type="match status" value="1"/>
</dbReference>
<dbReference type="NCBIfam" id="TIGR03047">
    <property type="entry name" value="PS_II_psb28"/>
    <property type="match status" value="1"/>
</dbReference>
<evidence type="ECO:0000256" key="4">
    <source>
        <dbReference type="ARBA" id="ARBA00023276"/>
    </source>
</evidence>
<evidence type="ECO:0000256" key="1">
    <source>
        <dbReference type="ARBA" id="ARBA00004170"/>
    </source>
</evidence>
<protein>
    <recommendedName>
        <fullName evidence="5 6">Photosystem II reaction center Psb28 protein</fullName>
    </recommendedName>
    <alternativeName>
        <fullName evidence="5">Photosystem II 13 kDa protein</fullName>
    </alternativeName>
    <alternativeName>
        <fullName evidence="5">Photosystem II reaction center W protein</fullName>
    </alternativeName>
</protein>
<keyword evidence="5" id="KW-0793">Thylakoid</keyword>
<dbReference type="InterPro" id="IPR005610">
    <property type="entry name" value="PSII_Psb28_class-1"/>
</dbReference>